<dbReference type="AlphaFoldDB" id="A0A2T4UE53"/>
<dbReference type="OrthoDB" id="5242993at2"/>
<accession>A0A2T4UE53</accession>
<protein>
    <submittedName>
        <fullName evidence="2">Uncharacterized protein</fullName>
    </submittedName>
</protein>
<feature type="transmembrane region" description="Helical" evidence="1">
    <location>
        <begin position="109"/>
        <end position="132"/>
    </location>
</feature>
<evidence type="ECO:0000313" key="3">
    <source>
        <dbReference type="Proteomes" id="UP000240739"/>
    </source>
</evidence>
<keyword evidence="1" id="KW-1133">Transmembrane helix</keyword>
<reference evidence="2 3" key="1">
    <citation type="submission" date="2018-03" db="EMBL/GenBank/DDBJ databases">
        <title>Aquarubrobacter algicola gen. nov., sp. nov., a novel actinobacterium isolated from shallow eutrophic lake during the end of cyanobacterial harmful algal blooms.</title>
        <authorList>
            <person name="Chun S.J."/>
        </authorList>
    </citation>
    <scope>NUCLEOTIDE SEQUENCE [LARGE SCALE GENOMIC DNA]</scope>
    <source>
        <strain evidence="2 3">Seoho-28</strain>
    </source>
</reference>
<evidence type="ECO:0000256" key="1">
    <source>
        <dbReference type="SAM" id="Phobius"/>
    </source>
</evidence>
<evidence type="ECO:0000313" key="2">
    <source>
        <dbReference type="EMBL" id="PTL55692.1"/>
    </source>
</evidence>
<gene>
    <name evidence="2" type="ORF">C7Y72_18855</name>
</gene>
<keyword evidence="1" id="KW-0812">Transmembrane</keyword>
<feature type="transmembrane region" description="Helical" evidence="1">
    <location>
        <begin position="12"/>
        <end position="38"/>
    </location>
</feature>
<name>A0A2T4UE53_9ACTN</name>
<feature type="transmembrane region" description="Helical" evidence="1">
    <location>
        <begin position="50"/>
        <end position="71"/>
    </location>
</feature>
<dbReference type="Proteomes" id="UP000240739">
    <property type="component" value="Unassembled WGS sequence"/>
</dbReference>
<organism evidence="2 3">
    <name type="scientific">Paraconexibacter algicola</name>
    <dbReference type="NCBI Taxonomy" id="2133960"/>
    <lineage>
        <taxon>Bacteria</taxon>
        <taxon>Bacillati</taxon>
        <taxon>Actinomycetota</taxon>
        <taxon>Thermoleophilia</taxon>
        <taxon>Solirubrobacterales</taxon>
        <taxon>Paraconexibacteraceae</taxon>
        <taxon>Paraconexibacter</taxon>
    </lineage>
</organism>
<dbReference type="EMBL" id="PYYB01000003">
    <property type="protein sequence ID" value="PTL55692.1"/>
    <property type="molecule type" value="Genomic_DNA"/>
</dbReference>
<proteinExistence type="predicted"/>
<keyword evidence="1" id="KW-0472">Membrane</keyword>
<comment type="caution">
    <text evidence="2">The sequence shown here is derived from an EMBL/GenBank/DDBJ whole genome shotgun (WGS) entry which is preliminary data.</text>
</comment>
<sequence>MLGAGSPGTKVAAILLIALMAVGSVMMWLGVPFLWIYAVSKSVESSQPTMGPYVLLLFGIPASMVIVGKLLGQLNRIYGEVTHTTPEVKVVLPWHRSMRGERDAGHPRTILDVVMVLSVGLALLLMGIWFFFFAEGGGI</sequence>
<dbReference type="RefSeq" id="WP_107570735.1">
    <property type="nucleotide sequence ID" value="NZ_PYYB01000003.1"/>
</dbReference>
<keyword evidence="3" id="KW-1185">Reference proteome</keyword>